<dbReference type="UniPathway" id="UPA00148">
    <property type="reaction ID" value="UER00238"/>
</dbReference>
<evidence type="ECO:0000256" key="12">
    <source>
        <dbReference type="ARBA" id="ARBA00022989"/>
    </source>
</evidence>
<dbReference type="OrthoDB" id="9794626at2"/>
<dbReference type="STRING" id="1280947.HY30_05845"/>
<dbReference type="AlphaFoldDB" id="A0A062UJ85"/>
<feature type="transmembrane region" description="Helical" evidence="19">
    <location>
        <begin position="177"/>
        <end position="197"/>
    </location>
</feature>
<evidence type="ECO:0000256" key="9">
    <source>
        <dbReference type="ARBA" id="ARBA00022679"/>
    </source>
</evidence>
<comment type="function">
    <text evidence="14 19">Joins adenosylcobinamide-GDP and alpha-ribazole to generate adenosylcobalamin (Ado-cobalamin). Also synthesizes adenosylcobalamin 5'-phosphate from adenosylcobinamide-GDP and alpha-ribazole 5'-phosphate.</text>
</comment>
<feature type="transmembrane region" description="Helical" evidence="19">
    <location>
        <begin position="203"/>
        <end position="221"/>
    </location>
</feature>
<gene>
    <name evidence="19" type="primary">cobS</name>
    <name evidence="20" type="ORF">HY30_05845</name>
</gene>
<sequence>MRNQIASFLLAVQFLTRLPVPGWFTYTEARMATSAAYYPLVGALVGAFCSAVFWGALLIFPLLVSVIIAVAAGLLVTGAFHEDGLADTFDGIGGGHTRESALEIMRDSRLGTYGTLALVAALALKAATLTALPAHMLLFAFPAAHGLSRLSSVLTIATSRYVRAEGTGKPVAKGLSLPSLLIAIITGAAICLAWINLLPVAPLLYGLIGLAIGHVAMRAFFEFKLKGYTGDTLGAVQQASEIGFYLGLLAWL</sequence>
<evidence type="ECO:0000256" key="8">
    <source>
        <dbReference type="ARBA" id="ARBA00022573"/>
    </source>
</evidence>
<keyword evidence="9 19" id="KW-0808">Transferase</keyword>
<evidence type="ECO:0000256" key="14">
    <source>
        <dbReference type="ARBA" id="ARBA00025228"/>
    </source>
</evidence>
<dbReference type="EMBL" id="AWFG01000041">
    <property type="protein sequence ID" value="KCZ56634.1"/>
    <property type="molecule type" value="Genomic_DNA"/>
</dbReference>
<evidence type="ECO:0000313" key="21">
    <source>
        <dbReference type="Proteomes" id="UP000027190"/>
    </source>
</evidence>
<evidence type="ECO:0000256" key="7">
    <source>
        <dbReference type="ARBA" id="ARBA00022475"/>
    </source>
</evidence>
<comment type="catalytic activity">
    <reaction evidence="18 19">
        <text>alpha-ribazole 5'-phosphate + adenosylcob(III)inamide-GDP = adenosylcob(III)alamin 5'-phosphate + GMP + H(+)</text>
        <dbReference type="Rhea" id="RHEA:23560"/>
        <dbReference type="ChEBI" id="CHEBI:15378"/>
        <dbReference type="ChEBI" id="CHEBI:57918"/>
        <dbReference type="ChEBI" id="CHEBI:58115"/>
        <dbReference type="ChEBI" id="CHEBI:60487"/>
        <dbReference type="ChEBI" id="CHEBI:60493"/>
        <dbReference type="EC" id="2.7.8.26"/>
    </reaction>
</comment>
<name>A0A062UJ85_9PROT</name>
<dbReference type="RefSeq" id="WP_034741066.1">
    <property type="nucleotide sequence ID" value="NZ_AWFG01000041.1"/>
</dbReference>
<evidence type="ECO:0000256" key="19">
    <source>
        <dbReference type="HAMAP-Rule" id="MF_00719"/>
    </source>
</evidence>
<organism evidence="20 21">
    <name type="scientific">Hyphomonas chukchiensis</name>
    <dbReference type="NCBI Taxonomy" id="1280947"/>
    <lineage>
        <taxon>Bacteria</taxon>
        <taxon>Pseudomonadati</taxon>
        <taxon>Pseudomonadota</taxon>
        <taxon>Alphaproteobacteria</taxon>
        <taxon>Hyphomonadales</taxon>
        <taxon>Hyphomonadaceae</taxon>
        <taxon>Hyphomonas</taxon>
    </lineage>
</organism>
<evidence type="ECO:0000256" key="18">
    <source>
        <dbReference type="ARBA" id="ARBA00049504"/>
    </source>
</evidence>
<comment type="caution">
    <text evidence="20">The sequence shown here is derived from an EMBL/GenBank/DDBJ whole genome shotgun (WGS) entry which is preliminary data.</text>
</comment>
<dbReference type="eggNOG" id="COG0368">
    <property type="taxonomic scope" value="Bacteria"/>
</dbReference>
<dbReference type="Proteomes" id="UP000027190">
    <property type="component" value="Unassembled WGS sequence"/>
</dbReference>
<evidence type="ECO:0000256" key="1">
    <source>
        <dbReference type="ARBA" id="ARBA00001946"/>
    </source>
</evidence>
<keyword evidence="13 19" id="KW-0472">Membrane</keyword>
<evidence type="ECO:0000256" key="15">
    <source>
        <dbReference type="ARBA" id="ARBA00032605"/>
    </source>
</evidence>
<dbReference type="GO" id="GO:0008818">
    <property type="term" value="F:cobalamin 5'-phosphate synthase activity"/>
    <property type="evidence" value="ECO:0007669"/>
    <property type="project" value="UniProtKB-UniRule"/>
</dbReference>
<dbReference type="PANTHER" id="PTHR34148:SF1">
    <property type="entry name" value="ADENOSYLCOBINAMIDE-GDP RIBAZOLETRANSFERASE"/>
    <property type="match status" value="1"/>
</dbReference>
<feature type="transmembrane region" description="Helical" evidence="19">
    <location>
        <begin position="62"/>
        <end position="80"/>
    </location>
</feature>
<dbReference type="GO" id="GO:0051073">
    <property type="term" value="F:adenosylcobinamide-GDP ribazoletransferase activity"/>
    <property type="evidence" value="ECO:0007669"/>
    <property type="project" value="UniProtKB-UniRule"/>
</dbReference>
<feature type="transmembrane region" description="Helical" evidence="19">
    <location>
        <begin position="35"/>
        <end position="55"/>
    </location>
</feature>
<keyword evidence="8 19" id="KW-0169">Cobalamin biosynthesis</keyword>
<proteinExistence type="inferred from homology"/>
<comment type="subcellular location">
    <subcellularLocation>
        <location evidence="2 19">Cell membrane</location>
        <topology evidence="2 19">Multi-pass membrane protein</topology>
    </subcellularLocation>
</comment>
<reference evidence="20 21" key="1">
    <citation type="journal article" date="2014" name="Antonie Van Leeuwenhoek">
        <title>Hyphomonas beringensis sp. nov. and Hyphomonas chukchiensis sp. nov., isolated from surface seawater of the Bering Sea and Chukchi Sea.</title>
        <authorList>
            <person name="Li C."/>
            <person name="Lai Q."/>
            <person name="Li G."/>
            <person name="Dong C."/>
            <person name="Wang J."/>
            <person name="Liao Y."/>
            <person name="Shao Z."/>
        </authorList>
    </citation>
    <scope>NUCLEOTIDE SEQUENCE [LARGE SCALE GENOMIC DNA]</scope>
    <source>
        <strain evidence="20 21">BH-BN04-4</strain>
    </source>
</reference>
<keyword evidence="11 19" id="KW-0460">Magnesium</keyword>
<keyword evidence="7 19" id="KW-1003">Cell membrane</keyword>
<comment type="catalytic activity">
    <reaction evidence="17 19">
        <text>alpha-ribazole + adenosylcob(III)inamide-GDP = adenosylcob(III)alamin + GMP + H(+)</text>
        <dbReference type="Rhea" id="RHEA:16049"/>
        <dbReference type="ChEBI" id="CHEBI:10329"/>
        <dbReference type="ChEBI" id="CHEBI:15378"/>
        <dbReference type="ChEBI" id="CHEBI:18408"/>
        <dbReference type="ChEBI" id="CHEBI:58115"/>
        <dbReference type="ChEBI" id="CHEBI:60487"/>
        <dbReference type="EC" id="2.7.8.26"/>
    </reaction>
</comment>
<dbReference type="Pfam" id="PF02654">
    <property type="entry name" value="CobS"/>
    <property type="match status" value="1"/>
</dbReference>
<evidence type="ECO:0000256" key="6">
    <source>
        <dbReference type="ARBA" id="ARBA00015850"/>
    </source>
</evidence>
<feature type="transmembrane region" description="Helical" evidence="19">
    <location>
        <begin position="116"/>
        <end position="141"/>
    </location>
</feature>
<evidence type="ECO:0000256" key="17">
    <source>
        <dbReference type="ARBA" id="ARBA00048623"/>
    </source>
</evidence>
<evidence type="ECO:0000256" key="11">
    <source>
        <dbReference type="ARBA" id="ARBA00022842"/>
    </source>
</evidence>
<comment type="cofactor">
    <cofactor evidence="1 19">
        <name>Mg(2+)</name>
        <dbReference type="ChEBI" id="CHEBI:18420"/>
    </cofactor>
</comment>
<evidence type="ECO:0000256" key="5">
    <source>
        <dbReference type="ARBA" id="ARBA00013200"/>
    </source>
</evidence>
<evidence type="ECO:0000313" key="20">
    <source>
        <dbReference type="EMBL" id="KCZ56634.1"/>
    </source>
</evidence>
<keyword evidence="21" id="KW-1185">Reference proteome</keyword>
<evidence type="ECO:0000256" key="13">
    <source>
        <dbReference type="ARBA" id="ARBA00023136"/>
    </source>
</evidence>
<evidence type="ECO:0000256" key="16">
    <source>
        <dbReference type="ARBA" id="ARBA00032853"/>
    </source>
</evidence>
<dbReference type="NCBIfam" id="TIGR00317">
    <property type="entry name" value="cobS"/>
    <property type="match status" value="1"/>
</dbReference>
<keyword evidence="10 19" id="KW-0812">Transmembrane</keyword>
<keyword evidence="12 19" id="KW-1133">Transmembrane helix</keyword>
<dbReference type="GO" id="GO:0009236">
    <property type="term" value="P:cobalamin biosynthetic process"/>
    <property type="evidence" value="ECO:0007669"/>
    <property type="project" value="UniProtKB-UniRule"/>
</dbReference>
<evidence type="ECO:0000256" key="3">
    <source>
        <dbReference type="ARBA" id="ARBA00004663"/>
    </source>
</evidence>
<dbReference type="GO" id="GO:0005886">
    <property type="term" value="C:plasma membrane"/>
    <property type="evidence" value="ECO:0007669"/>
    <property type="project" value="UniProtKB-SubCell"/>
</dbReference>
<dbReference type="PATRIC" id="fig|1280947.3.peg.2526"/>
<evidence type="ECO:0000256" key="4">
    <source>
        <dbReference type="ARBA" id="ARBA00010561"/>
    </source>
</evidence>
<evidence type="ECO:0000256" key="10">
    <source>
        <dbReference type="ARBA" id="ARBA00022692"/>
    </source>
</evidence>
<protein>
    <recommendedName>
        <fullName evidence="6 19">Adenosylcobinamide-GDP ribazoletransferase</fullName>
        <ecNumber evidence="5 19">2.7.8.26</ecNumber>
    </recommendedName>
    <alternativeName>
        <fullName evidence="16 19">Cobalamin synthase</fullName>
    </alternativeName>
    <alternativeName>
        <fullName evidence="15 19">Cobalamin-5'-phosphate synthase</fullName>
    </alternativeName>
</protein>
<dbReference type="EC" id="2.7.8.26" evidence="5 19"/>
<accession>A0A062UJ85</accession>
<evidence type="ECO:0000256" key="2">
    <source>
        <dbReference type="ARBA" id="ARBA00004651"/>
    </source>
</evidence>
<dbReference type="InterPro" id="IPR003805">
    <property type="entry name" value="CobS"/>
</dbReference>
<dbReference type="HAMAP" id="MF_00719">
    <property type="entry name" value="CobS"/>
    <property type="match status" value="1"/>
</dbReference>
<comment type="pathway">
    <text evidence="3 19">Cofactor biosynthesis; adenosylcobalamin biosynthesis; adenosylcobalamin from cob(II)yrinate a,c-diamide: step 7/7.</text>
</comment>
<dbReference type="PANTHER" id="PTHR34148">
    <property type="entry name" value="ADENOSYLCOBINAMIDE-GDP RIBAZOLETRANSFERASE"/>
    <property type="match status" value="1"/>
</dbReference>
<comment type="similarity">
    <text evidence="4 19">Belongs to the CobS family.</text>
</comment>